<protein>
    <recommendedName>
        <fullName evidence="5">tRNA pseudouridine synthase B</fullName>
        <ecNumber evidence="5">5.4.99.25</ecNumber>
    </recommendedName>
    <alternativeName>
        <fullName evidence="5">tRNA pseudouridine(55) synthase</fullName>
        <shortName evidence="5">Psi55 synthase</shortName>
    </alternativeName>
    <alternativeName>
        <fullName evidence="5">tRNA pseudouridylate synthase</fullName>
    </alternativeName>
    <alternativeName>
        <fullName evidence="5">tRNA-uridine isomerase</fullName>
    </alternativeName>
</protein>
<comment type="catalytic activity">
    <reaction evidence="1 5">
        <text>uridine(55) in tRNA = pseudouridine(55) in tRNA</text>
        <dbReference type="Rhea" id="RHEA:42532"/>
        <dbReference type="Rhea" id="RHEA-COMP:10101"/>
        <dbReference type="Rhea" id="RHEA-COMP:10102"/>
        <dbReference type="ChEBI" id="CHEBI:65314"/>
        <dbReference type="ChEBI" id="CHEBI:65315"/>
        <dbReference type="EC" id="5.4.99.25"/>
    </reaction>
</comment>
<comment type="similarity">
    <text evidence="2 5">Belongs to the pseudouridine synthase TruB family. Type 1 subfamily.</text>
</comment>
<evidence type="ECO:0000259" key="8">
    <source>
        <dbReference type="Pfam" id="PF16198"/>
    </source>
</evidence>
<keyword evidence="10" id="KW-1185">Reference proteome</keyword>
<dbReference type="CDD" id="cd02573">
    <property type="entry name" value="PseudoU_synth_EcTruB"/>
    <property type="match status" value="1"/>
</dbReference>
<dbReference type="Gene3D" id="2.30.130.10">
    <property type="entry name" value="PUA domain"/>
    <property type="match status" value="1"/>
</dbReference>
<feature type="domain" description="tRNA pseudouridylate synthase B C-terminal" evidence="8">
    <location>
        <begin position="181"/>
        <end position="229"/>
    </location>
</feature>
<dbReference type="InterPro" id="IPR014780">
    <property type="entry name" value="tRNA_psdUridine_synth_TruB"/>
</dbReference>
<feature type="domain" description="Pseudouridine synthase II N-terminal" evidence="6">
    <location>
        <begin position="25"/>
        <end position="180"/>
    </location>
</feature>
<evidence type="ECO:0000259" key="7">
    <source>
        <dbReference type="Pfam" id="PF09142"/>
    </source>
</evidence>
<feature type="active site" description="Nucleophile" evidence="5">
    <location>
        <position position="40"/>
    </location>
</feature>
<dbReference type="EC" id="5.4.99.25" evidence="5"/>
<keyword evidence="3 5" id="KW-0819">tRNA processing</keyword>
<dbReference type="PANTHER" id="PTHR13767:SF2">
    <property type="entry name" value="PSEUDOURIDYLATE SYNTHASE TRUB1"/>
    <property type="match status" value="1"/>
</dbReference>
<sequence length="297" mass="30796">MVSPGILLVDKPAGLTSHDVVARTRRAFGTRKVGHAGTLDPMATGLLVIGIEGATRLLTYIVGADKTYTATIRLGQTTGTDDAEGEILTTAAAEAWDAVTDDAVAAGIAALTGEISQVPSAVSAIKVDGRRAYDRVRAGEEVVLAAREVVVSRFDLIASRPSDGALDLDVIVDCSSGTYIRSLARDLGDALGVGGHLTALRRTQVGPFDVSDAVDVDALEGASTLTAAQAARRILPVLDMTAEEARDLRHGKRLTGHAARLDGPIAAAIDEDGLLVGIVAKRGADLKSAMNMPEAVR</sequence>
<dbReference type="PANTHER" id="PTHR13767">
    <property type="entry name" value="TRNA-PSEUDOURIDINE SYNTHASE"/>
    <property type="match status" value="1"/>
</dbReference>
<evidence type="ECO:0000256" key="4">
    <source>
        <dbReference type="ARBA" id="ARBA00023235"/>
    </source>
</evidence>
<dbReference type="InterPro" id="IPR032819">
    <property type="entry name" value="TruB_C"/>
</dbReference>
<dbReference type="SUPFAM" id="SSF55120">
    <property type="entry name" value="Pseudouridine synthase"/>
    <property type="match status" value="1"/>
</dbReference>
<dbReference type="Gene3D" id="3.30.2350.10">
    <property type="entry name" value="Pseudouridine synthase"/>
    <property type="match status" value="1"/>
</dbReference>
<keyword evidence="4 5" id="KW-0413">Isomerase</keyword>
<evidence type="ECO:0000256" key="5">
    <source>
        <dbReference type="HAMAP-Rule" id="MF_01080"/>
    </source>
</evidence>
<feature type="domain" description="tRNA pseudouridine synthase II TruB subfamily 2 C-terminal" evidence="7">
    <location>
        <begin position="236"/>
        <end position="291"/>
    </location>
</feature>
<proteinExistence type="inferred from homology"/>
<organism evidence="9 10">
    <name type="scientific">Microbacterium aurugineum</name>
    <dbReference type="NCBI Taxonomy" id="2851642"/>
    <lineage>
        <taxon>Bacteria</taxon>
        <taxon>Bacillati</taxon>
        <taxon>Actinomycetota</taxon>
        <taxon>Actinomycetes</taxon>
        <taxon>Micrococcales</taxon>
        <taxon>Microbacteriaceae</taxon>
        <taxon>Microbacterium</taxon>
    </lineage>
</organism>
<dbReference type="InterPro" id="IPR020103">
    <property type="entry name" value="PsdUridine_synth_cat_dom_sf"/>
</dbReference>
<evidence type="ECO:0000256" key="1">
    <source>
        <dbReference type="ARBA" id="ARBA00000385"/>
    </source>
</evidence>
<dbReference type="InterPro" id="IPR036974">
    <property type="entry name" value="PUA_sf"/>
</dbReference>
<dbReference type="HAMAP" id="MF_01080">
    <property type="entry name" value="TruB_bact"/>
    <property type="match status" value="1"/>
</dbReference>
<dbReference type="InterPro" id="IPR015225">
    <property type="entry name" value="tRNA_psdUridine_synth_fam2_C"/>
</dbReference>
<dbReference type="NCBIfam" id="TIGR00431">
    <property type="entry name" value="TruB"/>
    <property type="match status" value="1"/>
</dbReference>
<gene>
    <name evidence="5 9" type="primary">truB</name>
    <name evidence="9" type="ORF">KV397_09570</name>
</gene>
<dbReference type="Pfam" id="PF16198">
    <property type="entry name" value="TruB_C_2"/>
    <property type="match status" value="1"/>
</dbReference>
<dbReference type="Pfam" id="PF09142">
    <property type="entry name" value="TruB_C"/>
    <property type="match status" value="1"/>
</dbReference>
<dbReference type="InterPro" id="IPR002501">
    <property type="entry name" value="PsdUridine_synth_N"/>
</dbReference>
<evidence type="ECO:0000256" key="3">
    <source>
        <dbReference type="ARBA" id="ARBA00022694"/>
    </source>
</evidence>
<evidence type="ECO:0000256" key="2">
    <source>
        <dbReference type="ARBA" id="ARBA00005642"/>
    </source>
</evidence>
<reference evidence="9 10" key="1">
    <citation type="submission" date="2021-06" db="EMBL/GenBank/DDBJ databases">
        <title>Genome-based taxonomic framework of Microbacterium strains isolated from marine environment, the description of four new species and reclassification of four preexisting species.</title>
        <authorList>
            <person name="Lee S.D."/>
            <person name="Kim S.-M."/>
            <person name="Byeon Y.-S."/>
            <person name="Yang H.L."/>
            <person name="Kim I.S."/>
        </authorList>
    </citation>
    <scope>NUCLEOTIDE SEQUENCE [LARGE SCALE GENOMIC DNA]</scope>
    <source>
        <strain evidence="9 10">KSW4-10</strain>
    </source>
</reference>
<comment type="function">
    <text evidence="5">Responsible for synthesis of pseudouridine from uracil-55 in the psi GC loop of transfer RNAs.</text>
</comment>
<dbReference type="Proteomes" id="UP000830631">
    <property type="component" value="Chromosome"/>
</dbReference>
<dbReference type="RefSeq" id="WP_261811164.1">
    <property type="nucleotide sequence ID" value="NZ_CP078078.1"/>
</dbReference>
<evidence type="ECO:0000259" key="6">
    <source>
        <dbReference type="Pfam" id="PF01509"/>
    </source>
</evidence>
<evidence type="ECO:0000313" key="9">
    <source>
        <dbReference type="EMBL" id="UPL17985.1"/>
    </source>
</evidence>
<dbReference type="EMBL" id="CP078078">
    <property type="protein sequence ID" value="UPL17985.1"/>
    <property type="molecule type" value="Genomic_DNA"/>
</dbReference>
<name>A0ABY4IYZ5_9MICO</name>
<dbReference type="GO" id="GO:0160148">
    <property type="term" value="F:tRNA pseudouridine(55) synthase activity"/>
    <property type="evidence" value="ECO:0007669"/>
    <property type="project" value="UniProtKB-EC"/>
</dbReference>
<dbReference type="SUPFAM" id="SSF88697">
    <property type="entry name" value="PUA domain-like"/>
    <property type="match status" value="1"/>
</dbReference>
<dbReference type="Pfam" id="PF01509">
    <property type="entry name" value="TruB_N"/>
    <property type="match status" value="1"/>
</dbReference>
<dbReference type="InterPro" id="IPR015947">
    <property type="entry name" value="PUA-like_sf"/>
</dbReference>
<evidence type="ECO:0000313" key="10">
    <source>
        <dbReference type="Proteomes" id="UP000830631"/>
    </source>
</evidence>
<accession>A0ABY4IYZ5</accession>